<dbReference type="PANTHER" id="PTHR30390">
    <property type="entry name" value="SEDOHEPTULOSE 7-PHOSPHATE ISOMERASE / DNAA INITIATOR-ASSOCIATING FACTOR FOR REPLICATION INITIATION"/>
    <property type="match status" value="1"/>
</dbReference>
<feature type="binding site" evidence="9">
    <location>
        <position position="177"/>
    </location>
    <ligand>
        <name>Zn(2+)</name>
        <dbReference type="ChEBI" id="CHEBI:29105"/>
    </ligand>
</feature>
<comment type="pathway">
    <text evidence="9">Carbohydrate biosynthesis; D-glycero-D-manno-heptose 7-phosphate biosynthesis; D-glycero-alpha-D-manno-heptose 7-phosphate and D-glycero-beta-D-manno-heptose 7-phosphate from sedoheptulose 7-phosphate: step 1/1.</text>
</comment>
<evidence type="ECO:0000313" key="11">
    <source>
        <dbReference type="EMBL" id="TCK05353.1"/>
    </source>
</evidence>
<comment type="caution">
    <text evidence="11">The sequence shown here is derived from an EMBL/GenBank/DDBJ whole genome shotgun (WGS) entry which is preliminary data.</text>
</comment>
<feature type="binding site" evidence="9">
    <location>
        <begin position="49"/>
        <end position="51"/>
    </location>
    <ligand>
        <name>substrate</name>
    </ligand>
</feature>
<feature type="binding site" evidence="9">
    <location>
        <position position="169"/>
    </location>
    <ligand>
        <name>Zn(2+)</name>
        <dbReference type="ChEBI" id="CHEBI:29105"/>
    </ligand>
</feature>
<accession>A0A4R1GER1</accession>
<keyword evidence="7 9" id="KW-0413">Isomerase</keyword>
<dbReference type="AlphaFoldDB" id="A0A4R1GER1"/>
<feature type="binding site" evidence="9">
    <location>
        <position position="58"/>
    </location>
    <ligand>
        <name>Zn(2+)</name>
        <dbReference type="ChEBI" id="CHEBI:29105"/>
    </ligand>
</feature>
<keyword evidence="8 9" id="KW-0119">Carbohydrate metabolism</keyword>
<dbReference type="Gene3D" id="3.40.50.10490">
    <property type="entry name" value="Glucose-6-phosphate isomerase like protein, domain 1"/>
    <property type="match status" value="1"/>
</dbReference>
<feature type="binding site" evidence="9">
    <location>
        <begin position="91"/>
        <end position="92"/>
    </location>
    <ligand>
        <name>substrate</name>
    </ligand>
</feature>
<reference evidence="11 12" key="1">
    <citation type="submission" date="2019-03" db="EMBL/GenBank/DDBJ databases">
        <title>Genomic Encyclopedia of Archaeal and Bacterial Type Strains, Phase II (KMG-II): from individual species to whole genera.</title>
        <authorList>
            <person name="Goeker M."/>
        </authorList>
    </citation>
    <scope>NUCLEOTIDE SEQUENCE [LARGE SCALE GENOMIC DNA]</scope>
    <source>
        <strain evidence="11 12">DSM 24425</strain>
    </source>
</reference>
<dbReference type="Proteomes" id="UP000295777">
    <property type="component" value="Unassembled WGS sequence"/>
</dbReference>
<dbReference type="GO" id="GO:0008968">
    <property type="term" value="F:D-sedoheptulose 7-phosphate isomerase activity"/>
    <property type="evidence" value="ECO:0007669"/>
    <property type="project" value="UniProtKB-UniRule"/>
</dbReference>
<dbReference type="RefSeq" id="WP_132525988.1">
    <property type="nucleotide sequence ID" value="NZ_SMFV01000002.1"/>
</dbReference>
<feature type="domain" description="SIS" evidence="10">
    <location>
        <begin position="34"/>
        <end position="193"/>
    </location>
</feature>
<dbReference type="HAMAP" id="MF_00067">
    <property type="entry name" value="GmhA"/>
    <property type="match status" value="1"/>
</dbReference>
<keyword evidence="6 9" id="KW-0862">Zinc</keyword>
<evidence type="ECO:0000256" key="9">
    <source>
        <dbReference type="HAMAP-Rule" id="MF_00067"/>
    </source>
</evidence>
<feature type="binding site" evidence="9">
    <location>
        <position position="169"/>
    </location>
    <ligand>
        <name>substrate</name>
    </ligand>
</feature>
<dbReference type="InterPro" id="IPR050099">
    <property type="entry name" value="SIS_GmhA/DiaA_subfam"/>
</dbReference>
<name>A0A4R1GER1_9BACT</name>
<dbReference type="CDD" id="cd05006">
    <property type="entry name" value="SIS_GmhA"/>
    <property type="match status" value="1"/>
</dbReference>
<dbReference type="InterPro" id="IPR035461">
    <property type="entry name" value="GmhA/DiaA"/>
</dbReference>
<evidence type="ECO:0000256" key="1">
    <source>
        <dbReference type="ARBA" id="ARBA00000348"/>
    </source>
</evidence>
<dbReference type="GO" id="GO:0097367">
    <property type="term" value="F:carbohydrate derivative binding"/>
    <property type="evidence" value="ECO:0007669"/>
    <property type="project" value="InterPro"/>
</dbReference>
<dbReference type="GO" id="GO:2001061">
    <property type="term" value="P:D-glycero-D-manno-heptose 7-phosphate biosynthetic process"/>
    <property type="evidence" value="ECO:0007669"/>
    <property type="project" value="UniProtKB-UniPathway"/>
</dbReference>
<dbReference type="GO" id="GO:0008270">
    <property type="term" value="F:zinc ion binding"/>
    <property type="evidence" value="ECO:0007669"/>
    <property type="project" value="UniProtKB-UniRule"/>
</dbReference>
<feature type="binding site" evidence="9">
    <location>
        <begin position="117"/>
        <end position="119"/>
    </location>
    <ligand>
        <name>substrate</name>
    </ligand>
</feature>
<keyword evidence="4 9" id="KW-0963">Cytoplasm</keyword>
<gene>
    <name evidence="9" type="primary">gmhA</name>
    <name evidence="11" type="ORF">CLV27_0780</name>
</gene>
<dbReference type="GO" id="GO:0005737">
    <property type="term" value="C:cytoplasm"/>
    <property type="evidence" value="ECO:0007669"/>
    <property type="project" value="UniProtKB-SubCell"/>
</dbReference>
<dbReference type="SUPFAM" id="SSF53697">
    <property type="entry name" value="SIS domain"/>
    <property type="match status" value="1"/>
</dbReference>
<comment type="function">
    <text evidence="9">Catalyzes the isomerization of sedoheptulose 7-phosphate in D-glycero-D-manno-heptose 7-phosphate.</text>
</comment>
<feature type="binding site" evidence="9">
    <location>
        <position position="62"/>
    </location>
    <ligand>
        <name>substrate</name>
    </ligand>
</feature>
<evidence type="ECO:0000256" key="4">
    <source>
        <dbReference type="ARBA" id="ARBA00022490"/>
    </source>
</evidence>
<keyword evidence="12" id="KW-1185">Reference proteome</keyword>
<sequence>MKELIYYSFVESADLKRAFVEENREKIYTVFLEIAKRVKEGRKILLCGNGGSAADCQHIAAELVGRFGMERRPLPAVALTTDTSILTAVGNDYSFDRIFERQVGALGEEGDVLIAISTSGNSKNVINAVLKAKEKKLLTVGFSGRDGGELAKVADHCFVVKSFSTPRIQEVHITLGHVLCDFIEKYLFSYDSYFPPFGEGSQQ</sequence>
<evidence type="ECO:0000256" key="3">
    <source>
        <dbReference type="ARBA" id="ARBA00009894"/>
    </source>
</evidence>
<feature type="binding site" evidence="9">
    <location>
        <position position="62"/>
    </location>
    <ligand>
        <name>Zn(2+)</name>
        <dbReference type="ChEBI" id="CHEBI:29105"/>
    </ligand>
</feature>
<dbReference type="EMBL" id="SMFV01000002">
    <property type="protein sequence ID" value="TCK05353.1"/>
    <property type="molecule type" value="Genomic_DNA"/>
</dbReference>
<dbReference type="GO" id="GO:0005975">
    <property type="term" value="P:carbohydrate metabolic process"/>
    <property type="evidence" value="ECO:0007669"/>
    <property type="project" value="UniProtKB-UniRule"/>
</dbReference>
<evidence type="ECO:0000256" key="8">
    <source>
        <dbReference type="ARBA" id="ARBA00023277"/>
    </source>
</evidence>
<comment type="cofactor">
    <cofactor evidence="9">
        <name>Zn(2+)</name>
        <dbReference type="ChEBI" id="CHEBI:29105"/>
    </cofactor>
    <text evidence="9">Binds 1 zinc ion per subunit.</text>
</comment>
<comment type="miscellaneous">
    <text evidence="9">The reaction produces a racemic mixture of D-glycero-alpha-D-manno-heptose 7-phosphate and D-glycero-beta-D-manno-heptose 7-phosphate.</text>
</comment>
<comment type="similarity">
    <text evidence="3 9">Belongs to the SIS family. GmhA subfamily.</text>
</comment>
<evidence type="ECO:0000259" key="10">
    <source>
        <dbReference type="PROSITE" id="PS51464"/>
    </source>
</evidence>
<dbReference type="EC" id="5.3.1.28" evidence="9"/>
<keyword evidence="5 9" id="KW-0479">Metal-binding</keyword>
<evidence type="ECO:0000256" key="2">
    <source>
        <dbReference type="ARBA" id="ARBA00004496"/>
    </source>
</evidence>
<dbReference type="PROSITE" id="PS51464">
    <property type="entry name" value="SIS"/>
    <property type="match status" value="1"/>
</dbReference>
<comment type="catalytic activity">
    <reaction evidence="1 9">
        <text>2 D-sedoheptulose 7-phosphate = D-glycero-alpha-D-manno-heptose 7-phosphate + D-glycero-beta-D-manno-heptose 7-phosphate</text>
        <dbReference type="Rhea" id="RHEA:27489"/>
        <dbReference type="ChEBI" id="CHEBI:57483"/>
        <dbReference type="ChEBI" id="CHEBI:60203"/>
        <dbReference type="ChEBI" id="CHEBI:60204"/>
        <dbReference type="EC" id="5.3.1.28"/>
    </reaction>
</comment>
<dbReference type="Pfam" id="PF13580">
    <property type="entry name" value="SIS_2"/>
    <property type="match status" value="1"/>
</dbReference>
<dbReference type="InterPro" id="IPR004515">
    <property type="entry name" value="Phosphoheptose_Isoase"/>
</dbReference>
<protein>
    <recommendedName>
        <fullName evidence="9">Phosphoheptose isomerase</fullName>
        <ecNumber evidence="9">5.3.1.28</ecNumber>
    </recommendedName>
    <alternativeName>
        <fullName evidence="9">Sedoheptulose 7-phosphate isomerase</fullName>
    </alternativeName>
</protein>
<dbReference type="InterPro" id="IPR046348">
    <property type="entry name" value="SIS_dom_sf"/>
</dbReference>
<organism evidence="11 12">
    <name type="scientific">Phorcysia thermohydrogeniphila</name>
    <dbReference type="NCBI Taxonomy" id="936138"/>
    <lineage>
        <taxon>Bacteria</taxon>
        <taxon>Pseudomonadati</taxon>
        <taxon>Aquificota</taxon>
        <taxon>Aquificia</taxon>
        <taxon>Desulfurobacteriales</taxon>
        <taxon>Desulfurobacteriaceae</taxon>
        <taxon>Phorcysia</taxon>
    </lineage>
</organism>
<dbReference type="OrthoDB" id="9781311at2"/>
<evidence type="ECO:0000256" key="7">
    <source>
        <dbReference type="ARBA" id="ARBA00023235"/>
    </source>
</evidence>
<feature type="binding site" evidence="9">
    <location>
        <position position="122"/>
    </location>
    <ligand>
        <name>substrate</name>
    </ligand>
</feature>
<evidence type="ECO:0000256" key="6">
    <source>
        <dbReference type="ARBA" id="ARBA00022833"/>
    </source>
</evidence>
<dbReference type="PANTHER" id="PTHR30390:SF6">
    <property type="entry name" value="DNAA INITIATOR-ASSOCIATING PROTEIN DIAA"/>
    <property type="match status" value="1"/>
</dbReference>
<dbReference type="UniPathway" id="UPA00041">
    <property type="reaction ID" value="UER00436"/>
</dbReference>
<evidence type="ECO:0000313" key="12">
    <source>
        <dbReference type="Proteomes" id="UP000295777"/>
    </source>
</evidence>
<evidence type="ECO:0000256" key="5">
    <source>
        <dbReference type="ARBA" id="ARBA00022723"/>
    </source>
</evidence>
<dbReference type="InterPro" id="IPR001347">
    <property type="entry name" value="SIS_dom"/>
</dbReference>
<proteinExistence type="inferred from homology"/>
<comment type="subcellular location">
    <subcellularLocation>
        <location evidence="2 9">Cytoplasm</location>
    </subcellularLocation>
</comment>